<dbReference type="PANTHER" id="PTHR46082">
    <property type="entry name" value="ATP/GTP-BINDING PROTEIN-RELATED"/>
    <property type="match status" value="1"/>
</dbReference>
<dbReference type="EMBL" id="JAWHQM010000092">
    <property type="protein sequence ID" value="KAK5637127.1"/>
    <property type="molecule type" value="Genomic_DNA"/>
</dbReference>
<proteinExistence type="predicted"/>
<dbReference type="AlphaFoldDB" id="A0AAN7ZB87"/>
<accession>A0AAN7ZB87</accession>
<keyword evidence="3" id="KW-1185">Reference proteome</keyword>
<evidence type="ECO:0000259" key="1">
    <source>
        <dbReference type="Pfam" id="PF00931"/>
    </source>
</evidence>
<evidence type="ECO:0000313" key="3">
    <source>
        <dbReference type="Proteomes" id="UP001305414"/>
    </source>
</evidence>
<dbReference type="Pfam" id="PF13374">
    <property type="entry name" value="TPR_10"/>
    <property type="match status" value="1"/>
</dbReference>
<protein>
    <recommendedName>
        <fullName evidence="1">NB-ARC domain-containing protein</fullName>
    </recommendedName>
</protein>
<dbReference type="GO" id="GO:0043531">
    <property type="term" value="F:ADP binding"/>
    <property type="evidence" value="ECO:0007669"/>
    <property type="project" value="InterPro"/>
</dbReference>
<dbReference type="Gene3D" id="1.25.40.10">
    <property type="entry name" value="Tetratricopeptide repeat domain"/>
    <property type="match status" value="2"/>
</dbReference>
<sequence length="980" mass="112055">MAALIYSSRKTRRTARTSIDKDSTYGVVYMGTPHQGGSGVQLGCILVNIASIFVPANDNILKHLERDSQWLQQQLSQYNPISGDFITKFAYETYETPTILGRKILVVPKASAVNLSQADAETIAIHADHINMIMANGAAEKIRSRWETGARVNGVRTRCHYIPLPKNHRFTGRTTVLEELRERLFIRRKCRKLALVGLGGVGKTQVALELAHWAKENQPDHSVFWVPVISDESFEQAYTELGRRLDVQINKNDDDPKESVRRHLESEGTGKWLLVVDNADDIKILDRHGGVGKYLPQNENGLILFTTRLRSVAVAAAGSDVVELLEMTPTEATSFFRKSLINESLLDDKGLRDELFEELTYLPLAIAQAAAFLNVTQLSVKKYLERLRRTEQSLINLMSQEFSDDGRYPESRNAVATTWLVSFDQIRRINSTAAELLCFLSCVERQDIPQSMLPEPPGEDVETAIDVLCEYAFLVRRGDDMFNMHRLVHIAIRVWVRNQNAVEETQSNAVRHLASIFPWDDEANRLLWREYLPHALYALRRSKEYEDEERSNLSYRCGTLLICGSTRRNTRLRCAYLDNRQIKEAIEIFEHVVAIRKKTLAEEDHDRLASEHELASAYLDNRQIKEAIEILEHIVAIEKKTLAEKDHDRLTSEHELASAYLDDGRLKEAIEIFEHVVAVRKTLAEEDHSRLTSEHELARAYLDNRQIKEAIEILEHIVAIEKKTLAEEDHDRLASEHELASAYLDNRQIKEAIEIFEHVVAIRKKTLAGEDHFRLTSEHGLASAYFNDGRIKEAIEIFERIVAIRKKTLAEEDHSRLTSEHGLASAYFDNGRIKEAIEIFKHVVAIRKKTLAEEDYSRLTSEHGLARAYLDDGRIKEAIEILEHVVAVKKTLAEEDRSRLASEHELARAYLDDARIKEAIEMLEHVVAVKMTLDMSSEDRAVSQDLLEQARGMLNLGSRRARRLIRWLTRRPHARRSHEG</sequence>
<dbReference type="SUPFAM" id="SSF48452">
    <property type="entry name" value="TPR-like"/>
    <property type="match status" value="2"/>
</dbReference>
<dbReference type="InterPro" id="IPR053137">
    <property type="entry name" value="NLR-like"/>
</dbReference>
<dbReference type="InterPro" id="IPR002182">
    <property type="entry name" value="NB-ARC"/>
</dbReference>
<feature type="domain" description="NB-ARC" evidence="1">
    <location>
        <begin position="174"/>
        <end position="341"/>
    </location>
</feature>
<dbReference type="Pfam" id="PF13424">
    <property type="entry name" value="TPR_12"/>
    <property type="match status" value="3"/>
</dbReference>
<organism evidence="2 3">
    <name type="scientific">Xylaria bambusicola</name>
    <dbReference type="NCBI Taxonomy" id="326684"/>
    <lineage>
        <taxon>Eukaryota</taxon>
        <taxon>Fungi</taxon>
        <taxon>Dikarya</taxon>
        <taxon>Ascomycota</taxon>
        <taxon>Pezizomycotina</taxon>
        <taxon>Sordariomycetes</taxon>
        <taxon>Xylariomycetidae</taxon>
        <taxon>Xylariales</taxon>
        <taxon>Xylariaceae</taxon>
        <taxon>Xylaria</taxon>
    </lineage>
</organism>
<dbReference type="Proteomes" id="UP001305414">
    <property type="component" value="Unassembled WGS sequence"/>
</dbReference>
<reference evidence="2 3" key="1">
    <citation type="submission" date="2023-10" db="EMBL/GenBank/DDBJ databases">
        <title>Draft genome sequence of Xylaria bambusicola isolate GMP-LS, the root and basal stem rot pathogen of sugarcane in Indonesia.</title>
        <authorList>
            <person name="Selvaraj P."/>
            <person name="Muralishankar V."/>
            <person name="Muruganantham S."/>
            <person name="Sp S."/>
            <person name="Haryani S."/>
            <person name="Lau K.J.X."/>
            <person name="Naqvi N.I."/>
        </authorList>
    </citation>
    <scope>NUCLEOTIDE SEQUENCE [LARGE SCALE GENOMIC DNA]</scope>
    <source>
        <strain evidence="2">GMP-LS</strain>
    </source>
</reference>
<gene>
    <name evidence="2" type="ORF">RRF57_012839</name>
</gene>
<dbReference type="InterPro" id="IPR019734">
    <property type="entry name" value="TPR_rpt"/>
</dbReference>
<dbReference type="InterPro" id="IPR027417">
    <property type="entry name" value="P-loop_NTPase"/>
</dbReference>
<dbReference type="Gene3D" id="3.40.50.300">
    <property type="entry name" value="P-loop containing nucleotide triphosphate hydrolases"/>
    <property type="match status" value="1"/>
</dbReference>
<dbReference type="PANTHER" id="PTHR46082:SF6">
    <property type="entry name" value="AAA+ ATPASE DOMAIN-CONTAINING PROTEIN-RELATED"/>
    <property type="match status" value="1"/>
</dbReference>
<comment type="caution">
    <text evidence="2">The sequence shown here is derived from an EMBL/GenBank/DDBJ whole genome shotgun (WGS) entry which is preliminary data.</text>
</comment>
<dbReference type="SMART" id="SM00028">
    <property type="entry name" value="TPR"/>
    <property type="match status" value="8"/>
</dbReference>
<dbReference type="Pfam" id="PF00931">
    <property type="entry name" value="NB-ARC"/>
    <property type="match status" value="1"/>
</dbReference>
<evidence type="ECO:0000313" key="2">
    <source>
        <dbReference type="EMBL" id="KAK5637127.1"/>
    </source>
</evidence>
<name>A0AAN7ZB87_9PEZI</name>
<dbReference type="InterPro" id="IPR011990">
    <property type="entry name" value="TPR-like_helical_dom_sf"/>
</dbReference>
<dbReference type="SUPFAM" id="SSF52540">
    <property type="entry name" value="P-loop containing nucleoside triphosphate hydrolases"/>
    <property type="match status" value="1"/>
</dbReference>